<proteinExistence type="predicted"/>
<dbReference type="AlphaFoldDB" id="A0A2M9Y2T7"/>
<keyword evidence="2" id="KW-1185">Reference proteome</keyword>
<accession>A0A2M9Y2T7</accession>
<gene>
    <name evidence="1" type="ORF">EHQ30_14695</name>
</gene>
<dbReference type="OrthoDB" id="335016at2"/>
<dbReference type="Proteomes" id="UP000297891">
    <property type="component" value="Unassembled WGS sequence"/>
</dbReference>
<sequence>MDQEELEAFKEELAKTFFLSILKDLSEIGEALSDFEIKVLIQKALSHSSDLQVEWGEKDRFGNSTLLVKYQSNLLLIEASPLISTIRILWNEYKSKEN</sequence>
<dbReference type="RefSeq" id="WP_100790274.1">
    <property type="nucleotide sequence ID" value="NZ_NPDQ01000003.1"/>
</dbReference>
<reference evidence="1" key="1">
    <citation type="journal article" date="2019" name="PLoS Negl. Trop. Dis.">
        <title>Revisiting the worldwide diversity of Leptospira species in the environment.</title>
        <authorList>
            <person name="Vincent A.T."/>
            <person name="Schiettekatte O."/>
            <person name="Bourhy P."/>
            <person name="Veyrier F.J."/>
            <person name="Picardeau M."/>
        </authorList>
    </citation>
    <scope>NUCLEOTIDE SEQUENCE [LARGE SCALE GENOMIC DNA]</scope>
    <source>
        <strain evidence="1">201800277</strain>
    </source>
</reference>
<protein>
    <submittedName>
        <fullName evidence="1">Uncharacterized protein</fullName>
    </submittedName>
</protein>
<organism evidence="1 2">
    <name type="scientific">Leptospira brenneri</name>
    <dbReference type="NCBI Taxonomy" id="2023182"/>
    <lineage>
        <taxon>Bacteria</taxon>
        <taxon>Pseudomonadati</taxon>
        <taxon>Spirochaetota</taxon>
        <taxon>Spirochaetia</taxon>
        <taxon>Leptospirales</taxon>
        <taxon>Leptospiraceae</taxon>
        <taxon>Leptospira</taxon>
    </lineage>
</organism>
<dbReference type="EMBL" id="RQFP01000014">
    <property type="protein sequence ID" value="TGK91463.1"/>
    <property type="molecule type" value="Genomic_DNA"/>
</dbReference>
<evidence type="ECO:0000313" key="1">
    <source>
        <dbReference type="EMBL" id="TGK91463.1"/>
    </source>
</evidence>
<evidence type="ECO:0000313" key="2">
    <source>
        <dbReference type="Proteomes" id="UP000297891"/>
    </source>
</evidence>
<comment type="caution">
    <text evidence="1">The sequence shown here is derived from an EMBL/GenBank/DDBJ whole genome shotgun (WGS) entry which is preliminary data.</text>
</comment>
<name>A0A2M9Y2T7_9LEPT</name>